<sequence length="412" mass="46100">MPNIKPMPDGHSVSRSSDFIVYSVEAEFLEKVVAQYGPSTKMNAIVAGQTSVKAPEKAAFEKYLPDDVHIISCHSLHGPTVNPVGQPLVIIKHRGSEDALELVENILRPLGSRHVYLSYEEHDLVTANTQAVTHAAFLSMGTAWASAKSYPWEQGLYVGGIETAKVNLTLRIYSNVWHVYAGLAILNPAARIQIDRYAASATELFKMMLAGGNGGVEEQRKFRDRVEWARGVVFGDERKRRPILLSEDILDKFSLGQSAASTRLNETERGSHRPPSKYRPNSHLSLLAMVDCWAQLAINPYTHLSLAATPPFRLFLGVAEHLFLSPSLLSSSLHSALFDKWHRSDDLEFVCAARGWSQCVSFGSFEVYRKRFDETRAFFDGRFEEAGKLGAEMIKAVMESEVKREEEERLQM</sequence>
<dbReference type="EMBL" id="KN831772">
    <property type="protein sequence ID" value="KIM45684.1"/>
    <property type="molecule type" value="Genomic_DNA"/>
</dbReference>
<dbReference type="GO" id="GO:0006571">
    <property type="term" value="P:tyrosine biosynthetic process"/>
    <property type="evidence" value="ECO:0007669"/>
    <property type="project" value="InterPro"/>
</dbReference>
<evidence type="ECO:0000256" key="1">
    <source>
        <dbReference type="ARBA" id="ARBA00023002"/>
    </source>
</evidence>
<dbReference type="PANTHER" id="PTHR21363:SF0">
    <property type="entry name" value="PREPHENATE DEHYDROGENASE [NADP(+)]"/>
    <property type="match status" value="1"/>
</dbReference>
<reference evidence="3 4" key="1">
    <citation type="submission" date="2014-04" db="EMBL/GenBank/DDBJ databases">
        <authorList>
            <consortium name="DOE Joint Genome Institute"/>
            <person name="Kuo A."/>
            <person name="Gay G."/>
            <person name="Dore J."/>
            <person name="Kohler A."/>
            <person name="Nagy L.G."/>
            <person name="Floudas D."/>
            <person name="Copeland A."/>
            <person name="Barry K.W."/>
            <person name="Cichocki N."/>
            <person name="Veneault-Fourrey C."/>
            <person name="LaButti K."/>
            <person name="Lindquist E.A."/>
            <person name="Lipzen A."/>
            <person name="Lundell T."/>
            <person name="Morin E."/>
            <person name="Murat C."/>
            <person name="Sun H."/>
            <person name="Tunlid A."/>
            <person name="Henrissat B."/>
            <person name="Grigoriev I.V."/>
            <person name="Hibbett D.S."/>
            <person name="Martin F."/>
            <person name="Nordberg H.P."/>
            <person name="Cantor M.N."/>
            <person name="Hua S.X."/>
        </authorList>
    </citation>
    <scope>NUCLEOTIDE SEQUENCE [LARGE SCALE GENOMIC DNA]</scope>
    <source>
        <strain evidence="4">h7</strain>
    </source>
</reference>
<dbReference type="Proteomes" id="UP000053424">
    <property type="component" value="Unassembled WGS sequence"/>
</dbReference>
<dbReference type="GO" id="GO:0004665">
    <property type="term" value="F:prephenate dehydrogenase (NADP+) activity"/>
    <property type="evidence" value="ECO:0007669"/>
    <property type="project" value="InterPro"/>
</dbReference>
<dbReference type="GO" id="GO:0070403">
    <property type="term" value="F:NAD+ binding"/>
    <property type="evidence" value="ECO:0007669"/>
    <property type="project" value="TreeGrafter"/>
</dbReference>
<dbReference type="STRING" id="686832.A0A0C3CNN4"/>
<dbReference type="SUPFAM" id="SSF51735">
    <property type="entry name" value="NAD(P)-binding Rossmann-fold domains"/>
    <property type="match status" value="1"/>
</dbReference>
<protein>
    <recommendedName>
        <fullName evidence="2">Prephenate/arogenate dehydrogenase domain-containing protein</fullName>
    </recommendedName>
</protein>
<proteinExistence type="predicted"/>
<feature type="domain" description="Prephenate/arogenate dehydrogenase" evidence="2">
    <location>
        <begin position="1"/>
        <end position="238"/>
    </location>
</feature>
<dbReference type="Gene3D" id="3.40.50.720">
    <property type="entry name" value="NAD(P)-binding Rossmann-like Domain"/>
    <property type="match status" value="1"/>
</dbReference>
<dbReference type="OrthoDB" id="5399569at2759"/>
<dbReference type="InterPro" id="IPR008927">
    <property type="entry name" value="6-PGluconate_DH-like_C_sf"/>
</dbReference>
<dbReference type="GO" id="GO:0008977">
    <property type="term" value="F:prephenate dehydrogenase (NAD+) activity"/>
    <property type="evidence" value="ECO:0007669"/>
    <property type="project" value="InterPro"/>
</dbReference>
<accession>A0A0C3CNN4</accession>
<evidence type="ECO:0000259" key="2">
    <source>
        <dbReference type="PROSITE" id="PS51176"/>
    </source>
</evidence>
<reference evidence="4" key="2">
    <citation type="submission" date="2015-01" db="EMBL/GenBank/DDBJ databases">
        <title>Evolutionary Origins and Diversification of the Mycorrhizal Mutualists.</title>
        <authorList>
            <consortium name="DOE Joint Genome Institute"/>
            <consortium name="Mycorrhizal Genomics Consortium"/>
            <person name="Kohler A."/>
            <person name="Kuo A."/>
            <person name="Nagy L.G."/>
            <person name="Floudas D."/>
            <person name="Copeland A."/>
            <person name="Barry K.W."/>
            <person name="Cichocki N."/>
            <person name="Veneault-Fourrey C."/>
            <person name="LaButti K."/>
            <person name="Lindquist E.A."/>
            <person name="Lipzen A."/>
            <person name="Lundell T."/>
            <person name="Morin E."/>
            <person name="Murat C."/>
            <person name="Riley R."/>
            <person name="Ohm R."/>
            <person name="Sun H."/>
            <person name="Tunlid A."/>
            <person name="Henrissat B."/>
            <person name="Grigoriev I.V."/>
            <person name="Hibbett D.S."/>
            <person name="Martin F."/>
        </authorList>
    </citation>
    <scope>NUCLEOTIDE SEQUENCE [LARGE SCALE GENOMIC DNA]</scope>
    <source>
        <strain evidence="4">h7</strain>
    </source>
</reference>
<evidence type="ECO:0000313" key="3">
    <source>
        <dbReference type="EMBL" id="KIM45684.1"/>
    </source>
</evidence>
<dbReference type="Gene3D" id="1.10.3660.10">
    <property type="entry name" value="6-phosphogluconate dehydrogenase C-terminal like domain"/>
    <property type="match status" value="2"/>
</dbReference>
<dbReference type="InterPro" id="IPR050812">
    <property type="entry name" value="Preph/Arog_dehydrog"/>
</dbReference>
<organism evidence="3 4">
    <name type="scientific">Hebeloma cylindrosporum</name>
    <dbReference type="NCBI Taxonomy" id="76867"/>
    <lineage>
        <taxon>Eukaryota</taxon>
        <taxon>Fungi</taxon>
        <taxon>Dikarya</taxon>
        <taxon>Basidiomycota</taxon>
        <taxon>Agaricomycotina</taxon>
        <taxon>Agaricomycetes</taxon>
        <taxon>Agaricomycetidae</taxon>
        <taxon>Agaricales</taxon>
        <taxon>Agaricineae</taxon>
        <taxon>Hymenogastraceae</taxon>
        <taxon>Hebeloma</taxon>
    </lineage>
</organism>
<keyword evidence="1" id="KW-0560">Oxidoreductase</keyword>
<name>A0A0C3CNN4_HEBCY</name>
<dbReference type="HOGENOM" id="CLU_031403_1_0_1"/>
<evidence type="ECO:0000313" key="4">
    <source>
        <dbReference type="Proteomes" id="UP000053424"/>
    </source>
</evidence>
<dbReference type="AlphaFoldDB" id="A0A0C3CNN4"/>
<dbReference type="InterPro" id="IPR036291">
    <property type="entry name" value="NAD(P)-bd_dom_sf"/>
</dbReference>
<gene>
    <name evidence="3" type="ORF">M413DRAFT_442328</name>
</gene>
<dbReference type="InterPro" id="IPR003099">
    <property type="entry name" value="Prephen_DH"/>
</dbReference>
<dbReference type="SUPFAM" id="SSF48179">
    <property type="entry name" value="6-phosphogluconate dehydrogenase C-terminal domain-like"/>
    <property type="match status" value="2"/>
</dbReference>
<dbReference type="PANTHER" id="PTHR21363">
    <property type="entry name" value="PREPHENATE DEHYDROGENASE"/>
    <property type="match status" value="1"/>
</dbReference>
<dbReference type="PROSITE" id="PS51176">
    <property type="entry name" value="PDH_ADH"/>
    <property type="match status" value="1"/>
</dbReference>
<keyword evidence="4" id="KW-1185">Reference proteome</keyword>